<organism evidence="1 2">
    <name type="scientific">Dichomitus squalens (strain LYAD-421)</name>
    <name type="common">Western red white-rot fungus</name>
    <dbReference type="NCBI Taxonomy" id="732165"/>
    <lineage>
        <taxon>Eukaryota</taxon>
        <taxon>Fungi</taxon>
        <taxon>Dikarya</taxon>
        <taxon>Basidiomycota</taxon>
        <taxon>Agaricomycotina</taxon>
        <taxon>Agaricomycetes</taxon>
        <taxon>Polyporales</taxon>
        <taxon>Polyporaceae</taxon>
        <taxon>Dichomitus</taxon>
    </lineage>
</organism>
<name>R7SJ28_DICSQ</name>
<dbReference type="RefSeq" id="XP_007371116.1">
    <property type="nucleotide sequence ID" value="XM_007371054.1"/>
</dbReference>
<dbReference type="OMA" id="MRLEWAQ"/>
<protein>
    <submittedName>
        <fullName evidence="1">Uncharacterized protein</fullName>
    </submittedName>
</protein>
<dbReference type="KEGG" id="dsq:DICSQDRAFT_20802"/>
<feature type="non-terminal residue" evidence="1">
    <location>
        <position position="1"/>
    </location>
</feature>
<dbReference type="Proteomes" id="UP000053319">
    <property type="component" value="Unassembled WGS sequence"/>
</dbReference>
<sequence>EFQVSMRLEWAQAKARAERWRENERLVLEEMRQVIEFCGDRAAWWRRQKRRRSDIDPALQRGLSIYAKKQAAVSGNLAARCASFWVNYLKKLGPLPSW</sequence>
<dbReference type="HOGENOM" id="CLU_003703_7_1_1"/>
<dbReference type="GeneID" id="18841556"/>
<feature type="non-terminal residue" evidence="1">
    <location>
        <position position="98"/>
    </location>
</feature>
<gene>
    <name evidence="1" type="ORF">DICSQDRAFT_20802</name>
</gene>
<dbReference type="AlphaFoldDB" id="R7SJ28"/>
<dbReference type="EMBL" id="JH719482">
    <property type="protein sequence ID" value="EJF56156.1"/>
    <property type="molecule type" value="Genomic_DNA"/>
</dbReference>
<reference evidence="1 2" key="1">
    <citation type="journal article" date="2012" name="Science">
        <title>The Paleozoic origin of enzymatic lignin decomposition reconstructed from 31 fungal genomes.</title>
        <authorList>
            <person name="Floudas D."/>
            <person name="Binder M."/>
            <person name="Riley R."/>
            <person name="Barry K."/>
            <person name="Blanchette R.A."/>
            <person name="Henrissat B."/>
            <person name="Martinez A.T."/>
            <person name="Otillar R."/>
            <person name="Spatafora J.W."/>
            <person name="Yadav J.S."/>
            <person name="Aerts A."/>
            <person name="Benoit I."/>
            <person name="Boyd A."/>
            <person name="Carlson A."/>
            <person name="Copeland A."/>
            <person name="Coutinho P.M."/>
            <person name="de Vries R.P."/>
            <person name="Ferreira P."/>
            <person name="Findley K."/>
            <person name="Foster B."/>
            <person name="Gaskell J."/>
            <person name="Glotzer D."/>
            <person name="Gorecki P."/>
            <person name="Heitman J."/>
            <person name="Hesse C."/>
            <person name="Hori C."/>
            <person name="Igarashi K."/>
            <person name="Jurgens J.A."/>
            <person name="Kallen N."/>
            <person name="Kersten P."/>
            <person name="Kohler A."/>
            <person name="Kuees U."/>
            <person name="Kumar T.K.A."/>
            <person name="Kuo A."/>
            <person name="LaButti K."/>
            <person name="Larrondo L.F."/>
            <person name="Lindquist E."/>
            <person name="Ling A."/>
            <person name="Lombard V."/>
            <person name="Lucas S."/>
            <person name="Lundell T."/>
            <person name="Martin R."/>
            <person name="McLaughlin D.J."/>
            <person name="Morgenstern I."/>
            <person name="Morin E."/>
            <person name="Murat C."/>
            <person name="Nagy L.G."/>
            <person name="Nolan M."/>
            <person name="Ohm R.A."/>
            <person name="Patyshakuliyeva A."/>
            <person name="Rokas A."/>
            <person name="Ruiz-Duenas F.J."/>
            <person name="Sabat G."/>
            <person name="Salamov A."/>
            <person name="Samejima M."/>
            <person name="Schmutz J."/>
            <person name="Slot J.C."/>
            <person name="St John F."/>
            <person name="Stenlid J."/>
            <person name="Sun H."/>
            <person name="Sun S."/>
            <person name="Syed K."/>
            <person name="Tsang A."/>
            <person name="Wiebenga A."/>
            <person name="Young D."/>
            <person name="Pisabarro A."/>
            <person name="Eastwood D.C."/>
            <person name="Martin F."/>
            <person name="Cullen D."/>
            <person name="Grigoriev I.V."/>
            <person name="Hibbett D.S."/>
        </authorList>
    </citation>
    <scope>NUCLEOTIDE SEQUENCE [LARGE SCALE GENOMIC DNA]</scope>
    <source>
        <strain evidence="1 2">LYAD-421 SS1</strain>
    </source>
</reference>
<accession>R7SJ28</accession>
<evidence type="ECO:0000313" key="1">
    <source>
        <dbReference type="EMBL" id="EJF56156.1"/>
    </source>
</evidence>
<evidence type="ECO:0000313" key="2">
    <source>
        <dbReference type="Proteomes" id="UP000053319"/>
    </source>
</evidence>
<proteinExistence type="predicted"/>